<dbReference type="RefSeq" id="WP_338749415.1">
    <property type="nucleotide sequence ID" value="NZ_CP147404.1"/>
</dbReference>
<organism evidence="10 11">
    <name type="scientific">Bacillus kandeliae</name>
    <dbReference type="NCBI Taxonomy" id="3129297"/>
    <lineage>
        <taxon>Bacteria</taxon>
        <taxon>Bacillati</taxon>
        <taxon>Bacillota</taxon>
        <taxon>Bacilli</taxon>
        <taxon>Bacillales</taxon>
        <taxon>Bacillaceae</taxon>
        <taxon>Bacillus</taxon>
    </lineage>
</organism>
<sequence>MSVSQRLWRYALLYKKMIIIALVMLTIAVGTELAGPFVAKKVIDDHILGIESKWYETVEGKDAVSFKGKWYKRSDYFDENEQKGKEVRILQVDRSFVFVPGPIAFDGVRTYQDGQLTIKKEDRVKTYEASVISAKEMISFYQPEIPKIIMLLAGYFGLLVISAIFQYGESYYLEKAANRIIQRMRTDVFAHIQRLPIKYFDQLPAGKVVSHVTNDTEAIRELYVTVLATFIKSTIYISGIFMALFILDAKLASICLLLLPILGVWMWLYHTFASTYNHGIRSKLSEINAMINESIQGMTIIQAFRREKETTEQFDQLNEAHFTFQKKMLNLNALTSYNLVDVLKNLVFVAFIWYFGGGSIGVGSIVSLGVLYAFVDYINRLFEPVTDIVNQLANLEQALVAGERVFQLLDEPGIPVHDERMERYRGDVRFRSVYFGYKEDEYVLKNISFEAKRGETVALVGHTGSGKSSIMNLLFRFYDANKGEILIDGKEIQTIPHQTVREHMGIVLQDPYLFSGTIASNVSLQDERISRETVEAALRAVGAEKVFQHLENGYDEPVIEKGSTLSSGQRQLVSFARALAFDPAILILDEATSSIDTETEAIIQEAMEVLKKGRTTFIIAHRLSTIRNADQILVLDKGEIVERGNHEELMQQQGRYYQMYQLQQGSKVN</sequence>
<dbReference type="CDD" id="cd03254">
    <property type="entry name" value="ABCC_Glucan_exporter_like"/>
    <property type="match status" value="1"/>
</dbReference>
<accession>A0ABZ2N288</accession>
<dbReference type="Gene3D" id="1.20.1560.10">
    <property type="entry name" value="ABC transporter type 1, transmembrane domain"/>
    <property type="match status" value="1"/>
</dbReference>
<keyword evidence="5 7" id="KW-1133">Transmembrane helix</keyword>
<evidence type="ECO:0000256" key="6">
    <source>
        <dbReference type="ARBA" id="ARBA00023136"/>
    </source>
</evidence>
<dbReference type="PANTHER" id="PTHR24221">
    <property type="entry name" value="ATP-BINDING CASSETTE SUB-FAMILY B"/>
    <property type="match status" value="1"/>
</dbReference>
<dbReference type="PROSITE" id="PS00211">
    <property type="entry name" value="ABC_TRANSPORTER_1"/>
    <property type="match status" value="1"/>
</dbReference>
<gene>
    <name evidence="10" type="ORF">WDJ61_10395</name>
</gene>
<evidence type="ECO:0000256" key="5">
    <source>
        <dbReference type="ARBA" id="ARBA00022989"/>
    </source>
</evidence>
<evidence type="ECO:0000259" key="8">
    <source>
        <dbReference type="PROSITE" id="PS50893"/>
    </source>
</evidence>
<dbReference type="PANTHER" id="PTHR24221:SF430">
    <property type="entry name" value="MULTIDRUG RESISTANCE ABC TRANSPORTER ATP-BINDING_PERMEASE PROTEIN YHEH-RELATED"/>
    <property type="match status" value="1"/>
</dbReference>
<keyword evidence="2 7" id="KW-0812">Transmembrane</keyword>
<keyword evidence="6 7" id="KW-0472">Membrane</keyword>
<dbReference type="EMBL" id="CP147404">
    <property type="protein sequence ID" value="WXB91684.1"/>
    <property type="molecule type" value="Genomic_DNA"/>
</dbReference>
<evidence type="ECO:0000259" key="9">
    <source>
        <dbReference type="PROSITE" id="PS50929"/>
    </source>
</evidence>
<feature type="domain" description="ABC transmembrane type-1" evidence="9">
    <location>
        <begin position="19"/>
        <end position="397"/>
    </location>
</feature>
<evidence type="ECO:0000256" key="2">
    <source>
        <dbReference type="ARBA" id="ARBA00022692"/>
    </source>
</evidence>
<feature type="transmembrane region" description="Helical" evidence="7">
    <location>
        <begin position="148"/>
        <end position="165"/>
    </location>
</feature>
<dbReference type="PROSITE" id="PS50929">
    <property type="entry name" value="ABC_TM1F"/>
    <property type="match status" value="1"/>
</dbReference>
<keyword evidence="3" id="KW-0547">Nucleotide-binding</keyword>
<dbReference type="InterPro" id="IPR027417">
    <property type="entry name" value="P-loop_NTPase"/>
</dbReference>
<dbReference type="InterPro" id="IPR003593">
    <property type="entry name" value="AAA+_ATPase"/>
</dbReference>
<dbReference type="Proteomes" id="UP001387364">
    <property type="component" value="Chromosome"/>
</dbReference>
<keyword evidence="11" id="KW-1185">Reference proteome</keyword>
<proteinExistence type="predicted"/>
<dbReference type="Pfam" id="PF00664">
    <property type="entry name" value="ABC_membrane"/>
    <property type="match status" value="1"/>
</dbReference>
<dbReference type="SMART" id="SM00382">
    <property type="entry name" value="AAA"/>
    <property type="match status" value="1"/>
</dbReference>
<evidence type="ECO:0000256" key="1">
    <source>
        <dbReference type="ARBA" id="ARBA00004651"/>
    </source>
</evidence>
<evidence type="ECO:0000256" key="4">
    <source>
        <dbReference type="ARBA" id="ARBA00022840"/>
    </source>
</evidence>
<dbReference type="InterPro" id="IPR003439">
    <property type="entry name" value="ABC_transporter-like_ATP-bd"/>
</dbReference>
<evidence type="ECO:0000313" key="10">
    <source>
        <dbReference type="EMBL" id="WXB91684.1"/>
    </source>
</evidence>
<comment type="subcellular location">
    <subcellularLocation>
        <location evidence="1">Cell membrane</location>
        <topology evidence="1">Multi-pass membrane protein</topology>
    </subcellularLocation>
</comment>
<dbReference type="InterPro" id="IPR017871">
    <property type="entry name" value="ABC_transporter-like_CS"/>
</dbReference>
<feature type="transmembrane region" description="Helical" evidence="7">
    <location>
        <begin position="346"/>
        <end position="375"/>
    </location>
</feature>
<feature type="domain" description="ABC transporter" evidence="8">
    <location>
        <begin position="428"/>
        <end position="662"/>
    </location>
</feature>
<keyword evidence="4 10" id="KW-0067">ATP-binding</keyword>
<dbReference type="PROSITE" id="PS50893">
    <property type="entry name" value="ABC_TRANSPORTER_2"/>
    <property type="match status" value="1"/>
</dbReference>
<dbReference type="InterPro" id="IPR011527">
    <property type="entry name" value="ABC1_TM_dom"/>
</dbReference>
<dbReference type="Pfam" id="PF00005">
    <property type="entry name" value="ABC_tran"/>
    <property type="match status" value="1"/>
</dbReference>
<feature type="transmembrane region" description="Helical" evidence="7">
    <location>
        <begin position="251"/>
        <end position="272"/>
    </location>
</feature>
<dbReference type="SUPFAM" id="SSF90123">
    <property type="entry name" value="ABC transporter transmembrane region"/>
    <property type="match status" value="1"/>
</dbReference>
<evidence type="ECO:0000313" key="11">
    <source>
        <dbReference type="Proteomes" id="UP001387364"/>
    </source>
</evidence>
<dbReference type="Gene3D" id="3.40.50.300">
    <property type="entry name" value="P-loop containing nucleotide triphosphate hydrolases"/>
    <property type="match status" value="1"/>
</dbReference>
<name>A0ABZ2N288_9BACI</name>
<dbReference type="InterPro" id="IPR036640">
    <property type="entry name" value="ABC1_TM_sf"/>
</dbReference>
<dbReference type="SUPFAM" id="SSF52540">
    <property type="entry name" value="P-loop containing nucleoside triphosphate hydrolases"/>
    <property type="match status" value="1"/>
</dbReference>
<feature type="transmembrane region" description="Helical" evidence="7">
    <location>
        <begin position="222"/>
        <end position="245"/>
    </location>
</feature>
<dbReference type="InterPro" id="IPR039421">
    <property type="entry name" value="Type_1_exporter"/>
</dbReference>
<evidence type="ECO:0000256" key="3">
    <source>
        <dbReference type="ARBA" id="ARBA00022741"/>
    </source>
</evidence>
<protein>
    <submittedName>
        <fullName evidence="10">ABC transporter ATP-binding protein</fullName>
    </submittedName>
</protein>
<dbReference type="CDD" id="cd18544">
    <property type="entry name" value="ABC_6TM_TmrA_like"/>
    <property type="match status" value="1"/>
</dbReference>
<evidence type="ECO:0000256" key="7">
    <source>
        <dbReference type="SAM" id="Phobius"/>
    </source>
</evidence>
<dbReference type="GO" id="GO:0005524">
    <property type="term" value="F:ATP binding"/>
    <property type="evidence" value="ECO:0007669"/>
    <property type="project" value="UniProtKB-KW"/>
</dbReference>
<reference evidence="10 11" key="1">
    <citation type="submission" date="2024-02" db="EMBL/GenBank/DDBJ databases">
        <title>Seven novel Bacillus-like species.</title>
        <authorList>
            <person name="Liu G."/>
        </authorList>
    </citation>
    <scope>NUCLEOTIDE SEQUENCE [LARGE SCALE GENOMIC DNA]</scope>
    <source>
        <strain evidence="10 11">FJAT-52991</strain>
    </source>
</reference>